<accession>A0ABR2DHX0</accession>
<keyword evidence="2" id="KW-0408">Iron</keyword>
<organism evidence="5 6">
    <name type="scientific">Hibiscus sabdariffa</name>
    <name type="common">roselle</name>
    <dbReference type="NCBI Taxonomy" id="183260"/>
    <lineage>
        <taxon>Eukaryota</taxon>
        <taxon>Viridiplantae</taxon>
        <taxon>Streptophyta</taxon>
        <taxon>Embryophyta</taxon>
        <taxon>Tracheophyta</taxon>
        <taxon>Spermatophyta</taxon>
        <taxon>Magnoliopsida</taxon>
        <taxon>eudicotyledons</taxon>
        <taxon>Gunneridae</taxon>
        <taxon>Pentapetalae</taxon>
        <taxon>rosids</taxon>
        <taxon>malvids</taxon>
        <taxon>Malvales</taxon>
        <taxon>Malvaceae</taxon>
        <taxon>Malvoideae</taxon>
        <taxon>Hibiscus</taxon>
    </lineage>
</organism>
<protein>
    <recommendedName>
        <fullName evidence="4">Aconitase/3-isopropylmalate dehydratase large subunit alpha/beta/alpha domain-containing protein</fullName>
    </recommendedName>
</protein>
<dbReference type="PROSITE" id="PS00450">
    <property type="entry name" value="ACONITASE_1"/>
    <property type="match status" value="1"/>
</dbReference>
<dbReference type="InterPro" id="IPR006249">
    <property type="entry name" value="Aconitase/IRP2"/>
</dbReference>
<dbReference type="EMBL" id="JBBPBM010000028">
    <property type="protein sequence ID" value="KAK8538147.1"/>
    <property type="molecule type" value="Genomic_DNA"/>
</dbReference>
<keyword evidence="1" id="KW-0479">Metal-binding</keyword>
<evidence type="ECO:0000256" key="3">
    <source>
        <dbReference type="ARBA" id="ARBA00023014"/>
    </source>
</evidence>
<evidence type="ECO:0000256" key="1">
    <source>
        <dbReference type="ARBA" id="ARBA00022723"/>
    </source>
</evidence>
<proteinExistence type="predicted"/>
<feature type="domain" description="Aconitase/3-isopropylmalate dehydratase large subunit alpha/beta/alpha" evidence="4">
    <location>
        <begin position="59"/>
        <end position="199"/>
    </location>
</feature>
<dbReference type="InterPro" id="IPR036890">
    <property type="entry name" value="HATPase_C_sf"/>
</dbReference>
<dbReference type="InterPro" id="IPR018136">
    <property type="entry name" value="Aconitase_4Fe-4S_BS"/>
</dbReference>
<evidence type="ECO:0000256" key="2">
    <source>
        <dbReference type="ARBA" id="ARBA00023004"/>
    </source>
</evidence>
<gene>
    <name evidence="5" type="ORF">V6N12_044284</name>
</gene>
<dbReference type="SUPFAM" id="SSF53732">
    <property type="entry name" value="Aconitase iron-sulfur domain"/>
    <property type="match status" value="1"/>
</dbReference>
<dbReference type="InterPro" id="IPR001030">
    <property type="entry name" value="Acoase/IPM_deHydtase_lsu_aba"/>
</dbReference>
<dbReference type="Pfam" id="PF00330">
    <property type="entry name" value="Aconitase"/>
    <property type="match status" value="1"/>
</dbReference>
<reference evidence="5 6" key="1">
    <citation type="journal article" date="2024" name="G3 (Bethesda)">
        <title>Genome assembly of Hibiscus sabdariffa L. provides insights into metabolisms of medicinal natural products.</title>
        <authorList>
            <person name="Kim T."/>
        </authorList>
    </citation>
    <scope>NUCLEOTIDE SEQUENCE [LARGE SCALE GENOMIC DNA]</scope>
    <source>
        <strain evidence="5">TK-2024</strain>
        <tissue evidence="5">Old leaves</tissue>
    </source>
</reference>
<dbReference type="Gene3D" id="3.30.499.10">
    <property type="entry name" value="Aconitase, domain 3"/>
    <property type="match status" value="1"/>
</dbReference>
<keyword evidence="3" id="KW-0411">Iron-sulfur</keyword>
<dbReference type="PANTHER" id="PTHR11670">
    <property type="entry name" value="ACONITASE/IRON-RESPONSIVE ELEMENT FAMILY MEMBER"/>
    <property type="match status" value="1"/>
</dbReference>
<dbReference type="SUPFAM" id="SSF55874">
    <property type="entry name" value="ATPase domain of HSP90 chaperone/DNA topoisomerase II/histidine kinase"/>
    <property type="match status" value="1"/>
</dbReference>
<name>A0ABR2DHX0_9ROSI</name>
<dbReference type="InterPro" id="IPR015931">
    <property type="entry name" value="Acnase/IPM_dHydase_lsu_aba_1/3"/>
</dbReference>
<dbReference type="InterPro" id="IPR020575">
    <property type="entry name" value="Hsp90_N"/>
</dbReference>
<dbReference type="Proteomes" id="UP001472677">
    <property type="component" value="Unassembled WGS sequence"/>
</dbReference>
<comment type="caution">
    <text evidence="5">The sequence shown here is derived from an EMBL/GenBank/DDBJ whole genome shotgun (WGS) entry which is preliminary data.</text>
</comment>
<evidence type="ECO:0000259" key="4">
    <source>
        <dbReference type="Pfam" id="PF00330"/>
    </source>
</evidence>
<keyword evidence="6" id="KW-1185">Reference proteome</keyword>
<evidence type="ECO:0000313" key="5">
    <source>
        <dbReference type="EMBL" id="KAK8538147.1"/>
    </source>
</evidence>
<dbReference type="PRINTS" id="PR00775">
    <property type="entry name" value="HEATSHOCK90"/>
</dbReference>
<evidence type="ECO:0000313" key="6">
    <source>
        <dbReference type="Proteomes" id="UP001472677"/>
    </source>
</evidence>
<dbReference type="InterPro" id="IPR036008">
    <property type="entry name" value="Aconitase_4Fe-4S_dom"/>
</dbReference>
<sequence length="523" mass="57800">MTFGDIRCIGVDSFESALKLEGQNVAIGIVWILAERVSSKENEDQIVVVLLSFYLHGLPTKHKHGSVAIVAITSCTNTSNPNVMLGTCLVTKKAYEFGLQVKPWIKINLTPGLGVATKYSFHSGLHKDSDKNGFNISGYGCTCIENSGDLDDSVANAISRNETTTFVFSENHNFENSVHALTNENYIASPRLVVAYAFARIVCIDFVKLPSETSKDGKNVEKSETSVIVEKMQIKGDHNMIGQFGVGLYFVYLLADYVEVINIHSGVEEYVWKLKDFSLCGLTIYLEKIVSVDDVNGAAKSLEVKDKIVLMADAWCLILEEHLLCDAYLDVGNLDVQQHLTTRSMATNNLDSIPITIVNVSVVPITSSTSGTLLIFKPGPSNDAISKDDFLHRDKWTRIKGRRHKGNNKFIDGKDQIMSSENLRIQVRSSQDNVEQVRYDEGNLEESDIKTSRQVQVEEDDPWGQESTAVGGIVITLDRNLGIEVGKLGMEGKLKIDVQQNNKEQGIKTSGQNVTICLIYSCS</sequence>